<name>A0A8C4MKB9_EQUAS</name>
<feature type="transmembrane region" description="Helical" evidence="8">
    <location>
        <begin position="70"/>
        <end position="92"/>
    </location>
</feature>
<dbReference type="GO" id="GO:0031526">
    <property type="term" value="C:brush border membrane"/>
    <property type="evidence" value="ECO:0007669"/>
    <property type="project" value="TreeGrafter"/>
</dbReference>
<dbReference type="PANTHER" id="PTHR11616:SF125">
    <property type="entry name" value="SODIUM-DEPENDENT NEUTRAL AMINO ACID TRANSPORTER B(0)AT1"/>
    <property type="match status" value="1"/>
</dbReference>
<comment type="similarity">
    <text evidence="7">Belongs to the sodium:neurotransmitter symporter (SNF) (TC 2.A.22) family.</text>
</comment>
<feature type="transmembrane region" description="Helical" evidence="8">
    <location>
        <begin position="113"/>
        <end position="141"/>
    </location>
</feature>
<dbReference type="InterPro" id="IPR000175">
    <property type="entry name" value="Na/ntran_symport"/>
</dbReference>
<feature type="binding site" evidence="6">
    <location>
        <position position="296"/>
    </location>
    <ligand>
        <name>Na(+)</name>
        <dbReference type="ChEBI" id="CHEBI:29101"/>
        <label>1</label>
    </ligand>
</feature>
<feature type="transmembrane region" description="Helical" evidence="8">
    <location>
        <begin position="222"/>
        <end position="239"/>
    </location>
</feature>
<keyword evidence="6" id="KW-0479">Metal-binding</keyword>
<evidence type="ECO:0000256" key="8">
    <source>
        <dbReference type="SAM" id="Phobius"/>
    </source>
</evidence>
<evidence type="ECO:0000256" key="3">
    <source>
        <dbReference type="ARBA" id="ARBA00022692"/>
    </source>
</evidence>
<evidence type="ECO:0000313" key="9">
    <source>
        <dbReference type="Ensembl" id="ENSEASP00005026909.1"/>
    </source>
</evidence>
<dbReference type="SUPFAM" id="SSF161070">
    <property type="entry name" value="SNF-like"/>
    <property type="match status" value="1"/>
</dbReference>
<reference evidence="9" key="1">
    <citation type="submission" date="2023-03" db="UniProtKB">
        <authorList>
            <consortium name="Ensembl"/>
        </authorList>
    </citation>
    <scope>IDENTIFICATION</scope>
</reference>
<feature type="binding site" evidence="6">
    <location>
        <position position="300"/>
    </location>
    <ligand>
        <name>Na(+)</name>
        <dbReference type="ChEBI" id="CHEBI:29101"/>
        <label>1</label>
    </ligand>
</feature>
<dbReference type="InterPro" id="IPR037272">
    <property type="entry name" value="SNS_sf"/>
</dbReference>
<keyword evidence="2 7" id="KW-0813">Transport</keyword>
<keyword evidence="6" id="KW-0915">Sodium</keyword>
<dbReference type="PROSITE" id="PS00610">
    <property type="entry name" value="NA_NEUROTRAN_SYMP_1"/>
    <property type="match status" value="1"/>
</dbReference>
<feature type="binding site" evidence="6">
    <location>
        <position position="54"/>
    </location>
    <ligand>
        <name>Na(+)</name>
        <dbReference type="ChEBI" id="CHEBI:29101"/>
        <label>1</label>
    </ligand>
</feature>
<evidence type="ECO:0000256" key="1">
    <source>
        <dbReference type="ARBA" id="ARBA00004141"/>
    </source>
</evidence>
<evidence type="ECO:0000256" key="5">
    <source>
        <dbReference type="ARBA" id="ARBA00023136"/>
    </source>
</evidence>
<feature type="transmembrane region" description="Helical" evidence="8">
    <location>
        <begin position="193"/>
        <end position="210"/>
    </location>
</feature>
<feature type="transmembrane region" description="Helical" evidence="8">
    <location>
        <begin position="284"/>
        <end position="305"/>
    </location>
</feature>
<dbReference type="GO" id="GO:0015293">
    <property type="term" value="F:symporter activity"/>
    <property type="evidence" value="ECO:0007669"/>
    <property type="project" value="UniProtKB-KW"/>
</dbReference>
<dbReference type="AlphaFoldDB" id="A0A8C4MKB9"/>
<protein>
    <recommendedName>
        <fullName evidence="7">Transporter</fullName>
    </recommendedName>
</protein>
<evidence type="ECO:0000256" key="4">
    <source>
        <dbReference type="ARBA" id="ARBA00022989"/>
    </source>
</evidence>
<dbReference type="GO" id="GO:0035725">
    <property type="term" value="P:sodium ion transmembrane transport"/>
    <property type="evidence" value="ECO:0007669"/>
    <property type="project" value="TreeGrafter"/>
</dbReference>
<organism evidence="9">
    <name type="scientific">Equus asinus asinus</name>
    <dbReference type="NCBI Taxonomy" id="83772"/>
    <lineage>
        <taxon>Eukaryota</taxon>
        <taxon>Metazoa</taxon>
        <taxon>Chordata</taxon>
        <taxon>Craniata</taxon>
        <taxon>Vertebrata</taxon>
        <taxon>Euteleostomi</taxon>
        <taxon>Mammalia</taxon>
        <taxon>Eutheria</taxon>
        <taxon>Laurasiatheria</taxon>
        <taxon>Perissodactyla</taxon>
        <taxon>Equidae</taxon>
        <taxon>Equus</taxon>
    </lineage>
</organism>
<accession>A0A8C4MKB9</accession>
<keyword evidence="7" id="KW-0769">Symport</keyword>
<feature type="binding site" evidence="6">
    <location>
        <position position="50"/>
    </location>
    <ligand>
        <name>Na(+)</name>
        <dbReference type="ChEBI" id="CHEBI:29101"/>
        <label>1</label>
    </ligand>
</feature>
<feature type="binding site" evidence="6">
    <location>
        <position position="255"/>
    </location>
    <ligand>
        <name>Na(+)</name>
        <dbReference type="ChEBI" id="CHEBI:29101"/>
        <label>1</label>
    </ligand>
</feature>
<feature type="binding site" evidence="6">
    <location>
        <position position="248"/>
    </location>
    <ligand>
        <name>Na(+)</name>
        <dbReference type="ChEBI" id="CHEBI:29101"/>
        <label>1</label>
    </ligand>
</feature>
<feature type="transmembrane region" description="Helical" evidence="8">
    <location>
        <begin position="357"/>
        <end position="380"/>
    </location>
</feature>
<evidence type="ECO:0000256" key="6">
    <source>
        <dbReference type="PIRSR" id="PIRSR600175-1"/>
    </source>
</evidence>
<feature type="transmembrane region" description="Helical" evidence="8">
    <location>
        <begin position="450"/>
        <end position="472"/>
    </location>
</feature>
<dbReference type="PRINTS" id="PR00176">
    <property type="entry name" value="NANEUSMPORT"/>
</dbReference>
<gene>
    <name evidence="9" type="primary">SLC6A19</name>
</gene>
<dbReference type="PROSITE" id="PS50267">
    <property type="entry name" value="NA_NEUROTRAN_SYMP_3"/>
    <property type="match status" value="1"/>
</dbReference>
<evidence type="ECO:0000256" key="2">
    <source>
        <dbReference type="ARBA" id="ARBA00022448"/>
    </source>
</evidence>
<dbReference type="Ensembl" id="ENSEAST00005029217.1">
    <property type="protein sequence ID" value="ENSEASP00005026909.1"/>
    <property type="gene ID" value="ENSEASG00005018308.1"/>
</dbReference>
<keyword evidence="5 8" id="KW-0472">Membrane</keyword>
<dbReference type="PANTHER" id="PTHR11616">
    <property type="entry name" value="SODIUM/CHLORIDE DEPENDENT TRANSPORTER"/>
    <property type="match status" value="1"/>
</dbReference>
<feature type="binding site" evidence="6">
    <location>
        <position position="47"/>
    </location>
    <ligand>
        <name>Na(+)</name>
        <dbReference type="ChEBI" id="CHEBI:29101"/>
        <label>1</label>
    </ligand>
</feature>
<feature type="transmembrane region" description="Helical" evidence="8">
    <location>
        <begin position="401"/>
        <end position="421"/>
    </location>
</feature>
<sequence length="503" mass="56752">MVRLVLPNPGLEDRILSLDQLESIEEEEASSRPKWDNKAQYMLTCVGFCVGLGNVWRFPYLCQSHGGGAFMIPFLILLVVEGMPLLYLEFAIGQRLRKGSVGIWSSIHPILKGVGIASMFVSLMVGLYYNTIIAWVMWYFFNSFQDPLPWSQCPLNENQTGYVEECARSSPVDYFWYRETLNISTSINDSGSVQWWVLLCLTCAWSVLYVCTIRGIETTGKAVYITSTLPYIVLTIFLIRGLTLKGLSFQTCDLNSFLSQGVEGTGLAFIVFTEAITKMPVSPLWSVLFFIMLFCLGLSSMFGNVEGVVVPLQDLKVIPKKWPKELVTGLLCLGSYLITFVFTLNSGQYWLSLMDNYAGSIPLLIVAFCEMFSVVYVYGVDRFNRDIEFMVGHKPNIFWQVMWRLVSPLIMLVIFLAFFVVEVTKELTYSVWDPAYEEFPNSRRTSYPGWVYVVVVIVAGVPCLSIPGFAIYKLIRNYCQRPGDHQGLVSAPSTASVNGDLKC</sequence>
<evidence type="ECO:0000256" key="7">
    <source>
        <dbReference type="RuleBase" id="RU003732"/>
    </source>
</evidence>
<feature type="transmembrane region" description="Helical" evidence="8">
    <location>
        <begin position="326"/>
        <end position="345"/>
    </location>
</feature>
<keyword evidence="3 7" id="KW-0812">Transmembrane</keyword>
<proteinExistence type="inferred from homology"/>
<comment type="subcellular location">
    <subcellularLocation>
        <location evidence="1">Membrane</location>
        <topology evidence="1">Multi-pass membrane protein</topology>
    </subcellularLocation>
</comment>
<keyword evidence="4 8" id="KW-1133">Transmembrane helix</keyword>
<feature type="transmembrane region" description="Helical" evidence="8">
    <location>
        <begin position="41"/>
        <end position="58"/>
    </location>
</feature>
<dbReference type="GO" id="GO:0015175">
    <property type="term" value="F:neutral L-amino acid transmembrane transporter activity"/>
    <property type="evidence" value="ECO:0007669"/>
    <property type="project" value="TreeGrafter"/>
</dbReference>
<dbReference type="GO" id="GO:0046872">
    <property type="term" value="F:metal ion binding"/>
    <property type="evidence" value="ECO:0007669"/>
    <property type="project" value="UniProtKB-KW"/>
</dbReference>
<dbReference type="Pfam" id="PF00209">
    <property type="entry name" value="SNF"/>
    <property type="match status" value="2"/>
</dbReference>